<evidence type="ECO:0000313" key="1">
    <source>
        <dbReference type="EMBL" id="KAI0028232.1"/>
    </source>
</evidence>
<reference evidence="1" key="2">
    <citation type="journal article" date="2022" name="New Phytol.">
        <title>Evolutionary transition to the ectomycorrhizal habit in the genomes of a hyperdiverse lineage of mushroom-forming fungi.</title>
        <authorList>
            <person name="Looney B."/>
            <person name="Miyauchi S."/>
            <person name="Morin E."/>
            <person name="Drula E."/>
            <person name="Courty P.E."/>
            <person name="Kohler A."/>
            <person name="Kuo A."/>
            <person name="LaButti K."/>
            <person name="Pangilinan J."/>
            <person name="Lipzen A."/>
            <person name="Riley R."/>
            <person name="Andreopoulos W."/>
            <person name="He G."/>
            <person name="Johnson J."/>
            <person name="Nolan M."/>
            <person name="Tritt A."/>
            <person name="Barry K.W."/>
            <person name="Grigoriev I.V."/>
            <person name="Nagy L.G."/>
            <person name="Hibbett D."/>
            <person name="Henrissat B."/>
            <person name="Matheny P.B."/>
            <person name="Labbe J."/>
            <person name="Martin F.M."/>
        </authorList>
    </citation>
    <scope>NUCLEOTIDE SEQUENCE</scope>
    <source>
        <strain evidence="1">EC-137</strain>
    </source>
</reference>
<name>A0ACB8Q962_9AGAM</name>
<keyword evidence="2" id="KW-1185">Reference proteome</keyword>
<dbReference type="Proteomes" id="UP000814128">
    <property type="component" value="Unassembled WGS sequence"/>
</dbReference>
<reference evidence="1" key="1">
    <citation type="submission" date="2021-02" db="EMBL/GenBank/DDBJ databases">
        <authorList>
            <consortium name="DOE Joint Genome Institute"/>
            <person name="Ahrendt S."/>
            <person name="Looney B.P."/>
            <person name="Miyauchi S."/>
            <person name="Morin E."/>
            <person name="Drula E."/>
            <person name="Courty P.E."/>
            <person name="Chicoki N."/>
            <person name="Fauchery L."/>
            <person name="Kohler A."/>
            <person name="Kuo A."/>
            <person name="Labutti K."/>
            <person name="Pangilinan J."/>
            <person name="Lipzen A."/>
            <person name="Riley R."/>
            <person name="Andreopoulos W."/>
            <person name="He G."/>
            <person name="Johnson J."/>
            <person name="Barry K.W."/>
            <person name="Grigoriev I.V."/>
            <person name="Nagy L."/>
            <person name="Hibbett D."/>
            <person name="Henrissat B."/>
            <person name="Matheny P.B."/>
            <person name="Labbe J."/>
            <person name="Martin F."/>
        </authorList>
    </citation>
    <scope>NUCLEOTIDE SEQUENCE</scope>
    <source>
        <strain evidence="1">EC-137</strain>
    </source>
</reference>
<proteinExistence type="predicted"/>
<organism evidence="1 2">
    <name type="scientific">Vararia minispora EC-137</name>
    <dbReference type="NCBI Taxonomy" id="1314806"/>
    <lineage>
        <taxon>Eukaryota</taxon>
        <taxon>Fungi</taxon>
        <taxon>Dikarya</taxon>
        <taxon>Basidiomycota</taxon>
        <taxon>Agaricomycotina</taxon>
        <taxon>Agaricomycetes</taxon>
        <taxon>Russulales</taxon>
        <taxon>Lachnocladiaceae</taxon>
        <taxon>Vararia</taxon>
    </lineage>
</organism>
<gene>
    <name evidence="1" type="ORF">K488DRAFT_59094</name>
</gene>
<evidence type="ECO:0000313" key="2">
    <source>
        <dbReference type="Proteomes" id="UP000814128"/>
    </source>
</evidence>
<protein>
    <submittedName>
        <fullName evidence="1">Uncharacterized protein</fullName>
    </submittedName>
</protein>
<comment type="caution">
    <text evidence="1">The sequence shown here is derived from an EMBL/GenBank/DDBJ whole genome shotgun (WGS) entry which is preliminary data.</text>
</comment>
<dbReference type="EMBL" id="MU273775">
    <property type="protein sequence ID" value="KAI0028232.1"/>
    <property type="molecule type" value="Genomic_DNA"/>
</dbReference>
<accession>A0ACB8Q962</accession>
<sequence length="240" mass="27873">PIVSELESDLRLTCMHSALSDIRHQLRLRSCLNRFKVKNVKGQRPNTRARVMQMAVDANVQAATNRYIRHREAYLSLVGAGDWEKTYCALNKKVDLVNLNEKTVERLEENSVLEAKSGESKHVVSWVWYQDASDEGTLTDDLRLEWFRACARAWRWREEIGLVLEEMDCVLHFCDWEASRWGDRASSRSVVDEGLQDGLRAYAWKQADMYKTQKATFKKEFKDVRAEVHKFLDRFTPGGA</sequence>
<feature type="non-terminal residue" evidence="1">
    <location>
        <position position="1"/>
    </location>
</feature>